<sequence length="22" mass="2588">PSRKMLRPIRPNPNKAIFILLL</sequence>
<dbReference type="AlphaFoldDB" id="A0A382L6V2"/>
<organism evidence="1">
    <name type="scientific">marine metagenome</name>
    <dbReference type="NCBI Taxonomy" id="408172"/>
    <lineage>
        <taxon>unclassified sequences</taxon>
        <taxon>metagenomes</taxon>
        <taxon>ecological metagenomes</taxon>
    </lineage>
</organism>
<protein>
    <submittedName>
        <fullName evidence="1">Uncharacterized protein</fullName>
    </submittedName>
</protein>
<feature type="non-terminal residue" evidence="1">
    <location>
        <position position="1"/>
    </location>
</feature>
<dbReference type="EMBL" id="UINC01085115">
    <property type="protein sequence ID" value="SVC32349.1"/>
    <property type="molecule type" value="Genomic_DNA"/>
</dbReference>
<name>A0A382L6V2_9ZZZZ</name>
<evidence type="ECO:0000313" key="1">
    <source>
        <dbReference type="EMBL" id="SVC32349.1"/>
    </source>
</evidence>
<gene>
    <name evidence="1" type="ORF">METZ01_LOCUS285203</name>
</gene>
<proteinExistence type="predicted"/>
<reference evidence="1" key="1">
    <citation type="submission" date="2018-05" db="EMBL/GenBank/DDBJ databases">
        <authorList>
            <person name="Lanie J.A."/>
            <person name="Ng W.-L."/>
            <person name="Kazmierczak K.M."/>
            <person name="Andrzejewski T.M."/>
            <person name="Davidsen T.M."/>
            <person name="Wayne K.J."/>
            <person name="Tettelin H."/>
            <person name="Glass J.I."/>
            <person name="Rusch D."/>
            <person name="Podicherti R."/>
            <person name="Tsui H.-C.T."/>
            <person name="Winkler M.E."/>
        </authorList>
    </citation>
    <scope>NUCLEOTIDE SEQUENCE</scope>
</reference>
<accession>A0A382L6V2</accession>
<feature type="non-terminal residue" evidence="1">
    <location>
        <position position="22"/>
    </location>
</feature>